<gene>
    <name evidence="1" type="ORF">SNEC2469_LOCUS22777</name>
</gene>
<dbReference type="Gene3D" id="2.60.120.620">
    <property type="entry name" value="q2cbj1_9rhob like domain"/>
    <property type="match status" value="1"/>
</dbReference>
<dbReference type="EMBL" id="CAJNJA010041786">
    <property type="protein sequence ID" value="CAE7777890.1"/>
    <property type="molecule type" value="Genomic_DNA"/>
</dbReference>
<dbReference type="OrthoDB" id="410657at2759"/>
<organism evidence="1 2">
    <name type="scientific">Symbiodinium necroappetens</name>
    <dbReference type="NCBI Taxonomy" id="1628268"/>
    <lineage>
        <taxon>Eukaryota</taxon>
        <taxon>Sar</taxon>
        <taxon>Alveolata</taxon>
        <taxon>Dinophyceae</taxon>
        <taxon>Suessiales</taxon>
        <taxon>Symbiodiniaceae</taxon>
        <taxon>Symbiodinium</taxon>
    </lineage>
</organism>
<dbReference type="Proteomes" id="UP000601435">
    <property type="component" value="Unassembled WGS sequence"/>
</dbReference>
<comment type="caution">
    <text evidence="1">The sequence shown here is derived from an EMBL/GenBank/DDBJ whole genome shotgun (WGS) entry which is preliminary data.</text>
</comment>
<name>A0A812YJ23_9DINO</name>
<sequence>VSEDGNDFLTTRMFGDQIAFQSISGDYLSAEGDEIGTRRYCSTFERFSVVKQDTQYSFRTASGKFLSVSDRAPFVTLGDSPGDTESFQLFSLMMYGVNVGQQLELLDRHGCVMINHLLDGDQLGSLRDVVVEESARLDLARCHEVRLGDLAAKSPAFAELATHPLVMQLARRLLSPALLLSDMQSCRTDVDYVRKELEETTWHVVHPYSSAEFPGVVDPRINVTVTWFLDQLDTENSTWAFVKAPLGDGGHLPQLPHLSSPEELQAVARGAQPLLAKPGAAWLCIGPYWMSNNVGAASFWKDYDAQTRYKHLSGQKEQSFRALTDAQRAAQPREELCPTVLQATYVREHVVTPMPPAHEALAQLGDAGRQLASLFRAA</sequence>
<evidence type="ECO:0000313" key="2">
    <source>
        <dbReference type="Proteomes" id="UP000601435"/>
    </source>
</evidence>
<accession>A0A812YJ23</accession>
<keyword evidence="2" id="KW-1185">Reference proteome</keyword>
<feature type="non-terminal residue" evidence="1">
    <location>
        <position position="378"/>
    </location>
</feature>
<dbReference type="CDD" id="cd00257">
    <property type="entry name" value="beta-trefoil_FSCN-like"/>
    <property type="match status" value="1"/>
</dbReference>
<dbReference type="Gene3D" id="2.80.10.50">
    <property type="match status" value="1"/>
</dbReference>
<dbReference type="SUPFAM" id="SSF50405">
    <property type="entry name" value="Actin-crosslinking proteins"/>
    <property type="match status" value="1"/>
</dbReference>
<reference evidence="1" key="1">
    <citation type="submission" date="2021-02" db="EMBL/GenBank/DDBJ databases">
        <authorList>
            <person name="Dougan E. K."/>
            <person name="Rhodes N."/>
            <person name="Thang M."/>
            <person name="Chan C."/>
        </authorList>
    </citation>
    <scope>NUCLEOTIDE SEQUENCE</scope>
</reference>
<dbReference type="SUPFAM" id="SSF51197">
    <property type="entry name" value="Clavaminate synthase-like"/>
    <property type="match status" value="1"/>
</dbReference>
<protein>
    <submittedName>
        <fullName evidence="1">Uncharacterized protein</fullName>
    </submittedName>
</protein>
<proteinExistence type="predicted"/>
<dbReference type="AlphaFoldDB" id="A0A812YJ23"/>
<dbReference type="InterPro" id="IPR008999">
    <property type="entry name" value="Actin-crosslinking"/>
</dbReference>
<evidence type="ECO:0000313" key="1">
    <source>
        <dbReference type="EMBL" id="CAE7777890.1"/>
    </source>
</evidence>